<accession>A0A2U3EL47</accession>
<organism evidence="3 4">
    <name type="scientific">Purpureocillium lilacinum</name>
    <name type="common">Paecilomyces lilacinus</name>
    <dbReference type="NCBI Taxonomy" id="33203"/>
    <lineage>
        <taxon>Eukaryota</taxon>
        <taxon>Fungi</taxon>
        <taxon>Dikarya</taxon>
        <taxon>Ascomycota</taxon>
        <taxon>Pezizomycotina</taxon>
        <taxon>Sordariomycetes</taxon>
        <taxon>Hypocreomycetidae</taxon>
        <taxon>Hypocreales</taxon>
        <taxon>Ophiocordycipitaceae</taxon>
        <taxon>Purpureocillium</taxon>
    </lineage>
</organism>
<keyword evidence="5" id="KW-1185">Reference proteome</keyword>
<dbReference type="Proteomes" id="UP000245956">
    <property type="component" value="Unassembled WGS sequence"/>
</dbReference>
<sequence length="125" mass="13327">MHSAYVSPPTRRAPSPSSQTLSLRGPGLASPARASLGGARLKKTPAALGNQVTLTMTQRRRTCGQPQQHAPPRMAAGLRTQTPSSWPQKQRPSGGVANQTTITGSKQAGHGNIREHRGHISSYRM</sequence>
<protein>
    <submittedName>
        <fullName evidence="3">Uncharacterized protein</fullName>
    </submittedName>
</protein>
<reference evidence="3" key="1">
    <citation type="submission" date="2015-05" db="EMBL/GenBank/DDBJ databases">
        <authorList>
            <person name="Wang D.B."/>
            <person name="Wang M."/>
        </authorList>
    </citation>
    <scope>NUCLEOTIDE SEQUENCE</scope>
    <source>
        <strain evidence="3">36-1</strain>
    </source>
</reference>
<evidence type="ECO:0000313" key="2">
    <source>
        <dbReference type="EMBL" id="KAK4089790.1"/>
    </source>
</evidence>
<evidence type="ECO:0000313" key="3">
    <source>
        <dbReference type="EMBL" id="PWI75239.1"/>
    </source>
</evidence>
<proteinExistence type="predicted"/>
<feature type="region of interest" description="Disordered" evidence="1">
    <location>
        <begin position="1"/>
        <end position="125"/>
    </location>
</feature>
<gene>
    <name evidence="3" type="ORF">PCL_05897</name>
    <name evidence="2" type="ORF">Purlil1_5893</name>
</gene>
<comment type="caution">
    <text evidence="3">The sequence shown here is derived from an EMBL/GenBank/DDBJ whole genome shotgun (WGS) entry which is preliminary data.</text>
</comment>
<reference evidence="3 4" key="2">
    <citation type="journal article" date="2016" name="Front. Microbiol.">
        <title>Genome and transcriptome sequences reveal the specific parasitism of the nematophagous Purpureocillium lilacinum 36-1.</title>
        <authorList>
            <person name="Xie J."/>
            <person name="Li S."/>
            <person name="Mo C."/>
            <person name="Xiao X."/>
            <person name="Peng D."/>
            <person name="Wang G."/>
            <person name="Xiao Y."/>
        </authorList>
    </citation>
    <scope>NUCLEOTIDE SEQUENCE [LARGE SCALE GENOMIC DNA]</scope>
    <source>
        <strain evidence="3 4">36-1</strain>
    </source>
</reference>
<evidence type="ECO:0000313" key="5">
    <source>
        <dbReference type="Proteomes" id="UP001287286"/>
    </source>
</evidence>
<feature type="compositionally biased region" description="Polar residues" evidence="1">
    <location>
        <begin position="79"/>
        <end position="106"/>
    </location>
</feature>
<dbReference type="Proteomes" id="UP001287286">
    <property type="component" value="Unassembled WGS sequence"/>
</dbReference>
<evidence type="ECO:0000256" key="1">
    <source>
        <dbReference type="SAM" id="MobiDB-lite"/>
    </source>
</evidence>
<dbReference type="EMBL" id="JAWRVI010000018">
    <property type="protein sequence ID" value="KAK4089790.1"/>
    <property type="molecule type" value="Genomic_DNA"/>
</dbReference>
<reference evidence="2" key="3">
    <citation type="submission" date="2023-11" db="EMBL/GenBank/DDBJ databases">
        <authorList>
            <person name="Beijen E."/>
            <person name="Ohm R.A."/>
        </authorList>
    </citation>
    <scope>NUCLEOTIDE SEQUENCE</scope>
    <source>
        <strain evidence="2">CBS 150709</strain>
    </source>
</reference>
<reference evidence="2 5" key="4">
    <citation type="journal article" date="2024" name="Microbiol. Resour. Announc.">
        <title>Genome annotations for the ascomycete fungi Trichoderma harzianum, Trichoderma aggressivum, and Purpureocillium lilacinum.</title>
        <authorList>
            <person name="Beijen E.P.W."/>
            <person name="Ohm R.A."/>
        </authorList>
    </citation>
    <scope>NUCLEOTIDE SEQUENCE [LARGE SCALE GENOMIC DNA]</scope>
    <source>
        <strain evidence="2 5">CBS 150709</strain>
    </source>
</reference>
<name>A0A2U3EL47_PURLI</name>
<feature type="compositionally biased region" description="Low complexity" evidence="1">
    <location>
        <begin position="7"/>
        <end position="18"/>
    </location>
</feature>
<dbReference type="AlphaFoldDB" id="A0A2U3EL47"/>
<evidence type="ECO:0000313" key="4">
    <source>
        <dbReference type="Proteomes" id="UP000245956"/>
    </source>
</evidence>
<dbReference type="EMBL" id="LCWV01000002">
    <property type="protein sequence ID" value="PWI75239.1"/>
    <property type="molecule type" value="Genomic_DNA"/>
</dbReference>